<dbReference type="EMBL" id="AWWV01011459">
    <property type="protein sequence ID" value="OMO72259.1"/>
    <property type="molecule type" value="Genomic_DNA"/>
</dbReference>
<dbReference type="Gramene" id="OMO72259">
    <property type="protein sequence ID" value="OMO72259"/>
    <property type="gene ID" value="CCACVL1_17875"/>
</dbReference>
<feature type="non-terminal residue" evidence="1">
    <location>
        <position position="39"/>
    </location>
</feature>
<organism evidence="1 2">
    <name type="scientific">Corchorus capsularis</name>
    <name type="common">Jute</name>
    <dbReference type="NCBI Taxonomy" id="210143"/>
    <lineage>
        <taxon>Eukaryota</taxon>
        <taxon>Viridiplantae</taxon>
        <taxon>Streptophyta</taxon>
        <taxon>Embryophyta</taxon>
        <taxon>Tracheophyta</taxon>
        <taxon>Spermatophyta</taxon>
        <taxon>Magnoliopsida</taxon>
        <taxon>eudicotyledons</taxon>
        <taxon>Gunneridae</taxon>
        <taxon>Pentapetalae</taxon>
        <taxon>rosids</taxon>
        <taxon>malvids</taxon>
        <taxon>Malvales</taxon>
        <taxon>Malvaceae</taxon>
        <taxon>Grewioideae</taxon>
        <taxon>Apeibeae</taxon>
        <taxon>Corchorus</taxon>
    </lineage>
</organism>
<dbReference type="AlphaFoldDB" id="A0A1R3HPE8"/>
<protein>
    <submittedName>
        <fullName evidence="1">Uncharacterized protein</fullName>
    </submittedName>
</protein>
<comment type="caution">
    <text evidence="1">The sequence shown here is derived from an EMBL/GenBank/DDBJ whole genome shotgun (WGS) entry which is preliminary data.</text>
</comment>
<accession>A0A1R3HPE8</accession>
<reference evidence="1 2" key="1">
    <citation type="submission" date="2013-09" db="EMBL/GenBank/DDBJ databases">
        <title>Corchorus capsularis genome sequencing.</title>
        <authorList>
            <person name="Alam M."/>
            <person name="Haque M.S."/>
            <person name="Islam M.S."/>
            <person name="Emdad E.M."/>
            <person name="Islam M.M."/>
            <person name="Ahmed B."/>
            <person name="Halim A."/>
            <person name="Hossen Q.M.M."/>
            <person name="Hossain M.Z."/>
            <person name="Ahmed R."/>
            <person name="Khan M.M."/>
            <person name="Islam R."/>
            <person name="Rashid M.M."/>
            <person name="Khan S.A."/>
            <person name="Rahman M.S."/>
            <person name="Alam M."/>
        </authorList>
    </citation>
    <scope>NUCLEOTIDE SEQUENCE [LARGE SCALE GENOMIC DNA]</scope>
    <source>
        <strain evidence="2">cv. CVL-1</strain>
        <tissue evidence="1">Whole seedling</tissue>
    </source>
</reference>
<name>A0A1R3HPE8_COCAP</name>
<dbReference type="Proteomes" id="UP000188268">
    <property type="component" value="Unassembled WGS sequence"/>
</dbReference>
<keyword evidence="2" id="KW-1185">Reference proteome</keyword>
<sequence length="39" mass="4406">MEKWKAKWRYGEHKWRNGVSGNGGETEMGLAAIFALAPK</sequence>
<evidence type="ECO:0000313" key="1">
    <source>
        <dbReference type="EMBL" id="OMO72259.1"/>
    </source>
</evidence>
<proteinExistence type="predicted"/>
<evidence type="ECO:0000313" key="2">
    <source>
        <dbReference type="Proteomes" id="UP000188268"/>
    </source>
</evidence>
<gene>
    <name evidence="1" type="ORF">CCACVL1_17875</name>
</gene>